<dbReference type="Pfam" id="PF04069">
    <property type="entry name" value="OpuAC"/>
    <property type="match status" value="1"/>
</dbReference>
<dbReference type="EMBL" id="SUMB01000005">
    <property type="protein sequence ID" value="TJZ53031.1"/>
    <property type="molecule type" value="Genomic_DNA"/>
</dbReference>
<evidence type="ECO:0000256" key="1">
    <source>
        <dbReference type="SAM" id="SignalP"/>
    </source>
</evidence>
<dbReference type="Gene3D" id="3.40.190.10">
    <property type="entry name" value="Periplasmic binding protein-like II"/>
    <property type="match status" value="1"/>
</dbReference>
<dbReference type="GO" id="GO:0022857">
    <property type="term" value="F:transmembrane transporter activity"/>
    <property type="evidence" value="ECO:0007669"/>
    <property type="project" value="InterPro"/>
</dbReference>
<dbReference type="CDD" id="cd13643">
    <property type="entry name" value="PBP2_BCP_2"/>
    <property type="match status" value="1"/>
</dbReference>
<sequence length="325" mass="36085">MKRTKLINNRIGAVVAAGAGVLGLLALTGCGAAETGASAGGSDKVTITVPSWVGAQANAEVAKALLEKEVGVKKVELKVMDEPIGWDALNNGKADVILEDWDGLPEKQKLYIDQKKSIVKGGDLGVTGHIGWFIPKYYADAHPEAKTFEGLNKLAKDFKTSESGDKGEFLGAAPSYTTYDEYLIKNHKLNFKIKETGNEAAQIKEIQQKYEKKQPFVTYWWEPQWLNNDIDLVEVKLPKFKEGCNEPKEKTECGYANTPLQKYLNADFAKDGGDAAEFLKNFKWSTEQQNEVAKYIAKDKMSGEEAAKKWIEDNKSTWQAWLPKK</sequence>
<feature type="domain" description="ABC-type glycine betaine transport system substrate-binding" evidence="2">
    <location>
        <begin position="43"/>
        <end position="312"/>
    </location>
</feature>
<evidence type="ECO:0000313" key="4">
    <source>
        <dbReference type="Proteomes" id="UP000308697"/>
    </source>
</evidence>
<keyword evidence="4" id="KW-1185">Reference proteome</keyword>
<proteinExistence type="predicted"/>
<feature type="signal peptide" evidence="1">
    <location>
        <begin position="1"/>
        <end position="32"/>
    </location>
</feature>
<comment type="caution">
    <text evidence="3">The sequence shown here is derived from an EMBL/GenBank/DDBJ whole genome shotgun (WGS) entry which is preliminary data.</text>
</comment>
<dbReference type="OrthoDB" id="7805658at2"/>
<evidence type="ECO:0000259" key="2">
    <source>
        <dbReference type="Pfam" id="PF04069"/>
    </source>
</evidence>
<feature type="chain" id="PRO_5020753277" evidence="1">
    <location>
        <begin position="33"/>
        <end position="325"/>
    </location>
</feature>
<dbReference type="AlphaFoldDB" id="A0A4U0NFV8"/>
<dbReference type="SUPFAM" id="SSF53850">
    <property type="entry name" value="Periplasmic binding protein-like II"/>
    <property type="match status" value="1"/>
</dbReference>
<dbReference type="RefSeq" id="WP_136741043.1">
    <property type="nucleotide sequence ID" value="NZ_SUMB01000005.1"/>
</dbReference>
<dbReference type="InterPro" id="IPR007210">
    <property type="entry name" value="ABC_Gly_betaine_transp_sub-bd"/>
</dbReference>
<gene>
    <name evidence="3" type="ORF">FCH28_17920</name>
</gene>
<keyword evidence="1" id="KW-0732">Signal</keyword>
<protein>
    <submittedName>
        <fullName evidence="3">Glycine/betaine ABC transporter substrate-binding protein</fullName>
    </submittedName>
</protein>
<dbReference type="Gene3D" id="3.40.190.100">
    <property type="entry name" value="Glycine betaine-binding periplasmic protein, domain 2"/>
    <property type="match status" value="1"/>
</dbReference>
<organism evidence="3 4">
    <name type="scientific">Streptomyces piniterrae</name>
    <dbReference type="NCBI Taxonomy" id="2571125"/>
    <lineage>
        <taxon>Bacteria</taxon>
        <taxon>Bacillati</taxon>
        <taxon>Actinomycetota</taxon>
        <taxon>Actinomycetes</taxon>
        <taxon>Kitasatosporales</taxon>
        <taxon>Streptomycetaceae</taxon>
        <taxon>Streptomyces</taxon>
    </lineage>
</organism>
<dbReference type="GO" id="GO:0043190">
    <property type="term" value="C:ATP-binding cassette (ABC) transporter complex"/>
    <property type="evidence" value="ECO:0007669"/>
    <property type="project" value="InterPro"/>
</dbReference>
<name>A0A4U0NFV8_9ACTN</name>
<accession>A0A4U0NFV8</accession>
<dbReference type="PROSITE" id="PS51257">
    <property type="entry name" value="PROKAR_LIPOPROTEIN"/>
    <property type="match status" value="1"/>
</dbReference>
<reference evidence="3 4" key="1">
    <citation type="submission" date="2019-04" db="EMBL/GenBank/DDBJ databases">
        <title>Streptomyces piniterrae sp. nov., a heliquinomycin-producing actinomycete isolated from rhizosphere soil of Pinus yunnanensis.</title>
        <authorList>
            <person name="Zhuang X."/>
            <person name="Zhao J."/>
        </authorList>
    </citation>
    <scope>NUCLEOTIDE SEQUENCE [LARGE SCALE GENOMIC DNA]</scope>
    <source>
        <strain evidence="4">jys28</strain>
    </source>
</reference>
<dbReference type="Proteomes" id="UP000308697">
    <property type="component" value="Unassembled WGS sequence"/>
</dbReference>
<evidence type="ECO:0000313" key="3">
    <source>
        <dbReference type="EMBL" id="TJZ53031.1"/>
    </source>
</evidence>